<dbReference type="GO" id="GO:0016705">
    <property type="term" value="F:oxidoreductase activity, acting on paired donors, with incorporation or reduction of molecular oxygen"/>
    <property type="evidence" value="ECO:0007669"/>
    <property type="project" value="InterPro"/>
</dbReference>
<dbReference type="GO" id="GO:0004497">
    <property type="term" value="F:monooxygenase activity"/>
    <property type="evidence" value="ECO:0007669"/>
    <property type="project" value="InterPro"/>
</dbReference>
<evidence type="ECO:0000313" key="7">
    <source>
        <dbReference type="Proteomes" id="UP001222027"/>
    </source>
</evidence>
<comment type="similarity">
    <text evidence="1">Belongs to the cytochrome P450 family.</text>
</comment>
<keyword evidence="4" id="KW-0560">Oxidoreductase</keyword>
<dbReference type="AlphaFoldDB" id="A0AAV8R0X9"/>
<accession>A0AAV8R0X9</accession>
<proteinExistence type="inferred from homology"/>
<reference evidence="6 7" key="1">
    <citation type="submission" date="2022-12" db="EMBL/GenBank/DDBJ databases">
        <title>Chromosome-scale assembly of the Ensete ventricosum genome.</title>
        <authorList>
            <person name="Dussert Y."/>
            <person name="Stocks J."/>
            <person name="Wendawek A."/>
            <person name="Woldeyes F."/>
            <person name="Nichols R.A."/>
            <person name="Borrell J.S."/>
        </authorList>
    </citation>
    <scope>NUCLEOTIDE SEQUENCE [LARGE SCALE GENOMIC DNA]</scope>
    <source>
        <strain evidence="7">cv. Maze</strain>
        <tissue evidence="6">Seeds</tissue>
    </source>
</reference>
<name>A0AAV8R0X9_ENSVE</name>
<dbReference type="PANTHER" id="PTHR47944">
    <property type="entry name" value="CYTOCHROME P450 98A9"/>
    <property type="match status" value="1"/>
</dbReference>
<dbReference type="InterPro" id="IPR036396">
    <property type="entry name" value="Cyt_P450_sf"/>
</dbReference>
<sequence>MEMLSSVIYLAFVLVFILLTTLVSGTKICIMELFTLKRLDSYQYVQVEEVRCLFQNLIRSTETPVVIKDHLFTINLNIMSRIVLGRKYM</sequence>
<dbReference type="SUPFAM" id="SSF48264">
    <property type="entry name" value="Cytochrome P450"/>
    <property type="match status" value="1"/>
</dbReference>
<keyword evidence="5" id="KW-0408">Iron</keyword>
<keyword evidence="7" id="KW-1185">Reference proteome</keyword>
<dbReference type="GO" id="GO:0020037">
    <property type="term" value="F:heme binding"/>
    <property type="evidence" value="ECO:0007669"/>
    <property type="project" value="InterPro"/>
</dbReference>
<dbReference type="PANTHER" id="PTHR47944:SF4">
    <property type="entry name" value="OS09G0441700 PROTEIN"/>
    <property type="match status" value="1"/>
</dbReference>
<evidence type="ECO:0000256" key="2">
    <source>
        <dbReference type="ARBA" id="ARBA00022617"/>
    </source>
</evidence>
<gene>
    <name evidence="6" type="ORF">OPV22_016924</name>
</gene>
<keyword evidence="3" id="KW-0479">Metal-binding</keyword>
<dbReference type="EMBL" id="JAQQAF010000005">
    <property type="protein sequence ID" value="KAJ8484439.1"/>
    <property type="molecule type" value="Genomic_DNA"/>
</dbReference>
<comment type="caution">
    <text evidence="6">The sequence shown here is derived from an EMBL/GenBank/DDBJ whole genome shotgun (WGS) entry which is preliminary data.</text>
</comment>
<evidence type="ECO:0000256" key="3">
    <source>
        <dbReference type="ARBA" id="ARBA00022723"/>
    </source>
</evidence>
<dbReference type="Proteomes" id="UP001222027">
    <property type="component" value="Unassembled WGS sequence"/>
</dbReference>
<keyword evidence="2" id="KW-0349">Heme</keyword>
<evidence type="ECO:0000256" key="4">
    <source>
        <dbReference type="ARBA" id="ARBA00023002"/>
    </source>
</evidence>
<protein>
    <submittedName>
        <fullName evidence="6">Uncharacterized protein</fullName>
    </submittedName>
</protein>
<organism evidence="6 7">
    <name type="scientific">Ensete ventricosum</name>
    <name type="common">Abyssinian banana</name>
    <name type="synonym">Musa ensete</name>
    <dbReference type="NCBI Taxonomy" id="4639"/>
    <lineage>
        <taxon>Eukaryota</taxon>
        <taxon>Viridiplantae</taxon>
        <taxon>Streptophyta</taxon>
        <taxon>Embryophyta</taxon>
        <taxon>Tracheophyta</taxon>
        <taxon>Spermatophyta</taxon>
        <taxon>Magnoliopsida</taxon>
        <taxon>Liliopsida</taxon>
        <taxon>Zingiberales</taxon>
        <taxon>Musaceae</taxon>
        <taxon>Ensete</taxon>
    </lineage>
</organism>
<evidence type="ECO:0000313" key="6">
    <source>
        <dbReference type="EMBL" id="KAJ8484439.1"/>
    </source>
</evidence>
<dbReference type="GO" id="GO:0005506">
    <property type="term" value="F:iron ion binding"/>
    <property type="evidence" value="ECO:0007669"/>
    <property type="project" value="InterPro"/>
</dbReference>
<evidence type="ECO:0000256" key="5">
    <source>
        <dbReference type="ARBA" id="ARBA00023004"/>
    </source>
</evidence>
<evidence type="ECO:0000256" key="1">
    <source>
        <dbReference type="ARBA" id="ARBA00010617"/>
    </source>
</evidence>